<evidence type="ECO:0000259" key="2">
    <source>
        <dbReference type="Pfam" id="PF08327"/>
    </source>
</evidence>
<dbReference type="AlphaFoldDB" id="A0A328P6F6"/>
<gene>
    <name evidence="3" type="ORF">CA260_01275</name>
</gene>
<dbReference type="SUPFAM" id="SSF55961">
    <property type="entry name" value="Bet v1-like"/>
    <property type="match status" value="1"/>
</dbReference>
<sequence length="164" mass="17749">MGRTAIGATMATDDRTHTAFRDIQASPEAIYRAFLTREAMSSWLPPAGAKGAFDVFEPHVGGRFRLTLTFDAAQGKSSDHTDVVNGSFAEFVPERRIVMIVAFDSADAAFVGRMTMTWELQRTSTGTRVTTIAEHVPAGISQVDHETGMQSSLAHLAAFVERAG</sequence>
<reference evidence="3 4" key="1">
    <citation type="journal article" date="2018" name="Genet. Mol. Biol.">
        <title>The genome sequence of Dyella jiangningensis FCAV SCS01 from a lignocellulose-decomposing microbial consortium metagenome reveals potential for biotechnological applications.</title>
        <authorList>
            <person name="Desiderato J.G."/>
            <person name="Alvarenga D.O."/>
            <person name="Constancio M.T.L."/>
            <person name="Alves L.M.C."/>
            <person name="Varani A.M."/>
        </authorList>
    </citation>
    <scope>NUCLEOTIDE SEQUENCE [LARGE SCALE GENOMIC DNA]</scope>
    <source>
        <strain evidence="3 4">FCAV SCS01</strain>
    </source>
</reference>
<comment type="similarity">
    <text evidence="1">Belongs to the AHA1 family.</text>
</comment>
<organism evidence="3 4">
    <name type="scientific">Dyella jiangningensis</name>
    <dbReference type="NCBI Taxonomy" id="1379159"/>
    <lineage>
        <taxon>Bacteria</taxon>
        <taxon>Pseudomonadati</taxon>
        <taxon>Pseudomonadota</taxon>
        <taxon>Gammaproteobacteria</taxon>
        <taxon>Lysobacterales</taxon>
        <taxon>Rhodanobacteraceae</taxon>
        <taxon>Dyella</taxon>
    </lineage>
</organism>
<feature type="domain" description="Activator of Hsp90 ATPase homologue 1/2-like C-terminal" evidence="2">
    <location>
        <begin position="25"/>
        <end position="161"/>
    </location>
</feature>
<dbReference type="InterPro" id="IPR023393">
    <property type="entry name" value="START-like_dom_sf"/>
</dbReference>
<name>A0A328P6F6_9GAMM</name>
<dbReference type="Pfam" id="PF08327">
    <property type="entry name" value="AHSA1"/>
    <property type="match status" value="1"/>
</dbReference>
<dbReference type="Proteomes" id="UP000248926">
    <property type="component" value="Unassembled WGS sequence"/>
</dbReference>
<comment type="caution">
    <text evidence="3">The sequence shown here is derived from an EMBL/GenBank/DDBJ whole genome shotgun (WGS) entry which is preliminary data.</text>
</comment>
<protein>
    <submittedName>
        <fullName evidence="3">ATPase</fullName>
    </submittedName>
</protein>
<dbReference type="InterPro" id="IPR013538">
    <property type="entry name" value="ASHA1/2-like_C"/>
</dbReference>
<proteinExistence type="inferred from homology"/>
<evidence type="ECO:0000313" key="3">
    <source>
        <dbReference type="EMBL" id="RAO76586.1"/>
    </source>
</evidence>
<keyword evidence="4" id="KW-1185">Reference proteome</keyword>
<evidence type="ECO:0000313" key="4">
    <source>
        <dbReference type="Proteomes" id="UP000248926"/>
    </source>
</evidence>
<dbReference type="Gene3D" id="3.30.530.20">
    <property type="match status" value="1"/>
</dbReference>
<dbReference type="EMBL" id="NFZS01000001">
    <property type="protein sequence ID" value="RAO76586.1"/>
    <property type="molecule type" value="Genomic_DNA"/>
</dbReference>
<accession>A0A328P6F6</accession>
<evidence type="ECO:0000256" key="1">
    <source>
        <dbReference type="ARBA" id="ARBA00006817"/>
    </source>
</evidence>